<dbReference type="GO" id="GO:0045944">
    <property type="term" value="P:positive regulation of transcription by RNA polymerase II"/>
    <property type="evidence" value="ECO:0007669"/>
    <property type="project" value="TreeGrafter"/>
</dbReference>
<dbReference type="InterPro" id="IPR008967">
    <property type="entry name" value="p53-like_TF_DNA-bd_sf"/>
</dbReference>
<keyword evidence="1 2" id="KW-0238">DNA-binding</keyword>
<reference evidence="5" key="1">
    <citation type="journal article" date="2018" name="Nat. Microbiol.">
        <title>Leveraging single-cell genomics to expand the fungal tree of life.</title>
        <authorList>
            <person name="Ahrendt S.R."/>
            <person name="Quandt C.A."/>
            <person name="Ciobanu D."/>
            <person name="Clum A."/>
            <person name="Salamov A."/>
            <person name="Andreopoulos B."/>
            <person name="Cheng J.F."/>
            <person name="Woyke T."/>
            <person name="Pelin A."/>
            <person name="Henrissat B."/>
            <person name="Reynolds N.K."/>
            <person name="Benny G.L."/>
            <person name="Smith M.E."/>
            <person name="James T.Y."/>
            <person name="Grigoriev I.V."/>
        </authorList>
    </citation>
    <scope>NUCLEOTIDE SEQUENCE [LARGE SCALE GENOMIC DNA]</scope>
</reference>
<dbReference type="OrthoDB" id="2288358at2759"/>
<dbReference type="PANTHER" id="PTHR35144:SF2">
    <property type="entry name" value="MEIOSIS-SPECIFIC TRANSCRIPTION FACTOR NDT80"/>
    <property type="match status" value="1"/>
</dbReference>
<dbReference type="Gene3D" id="2.60.40.1390">
    <property type="entry name" value="NDT80 DNA-binding domain"/>
    <property type="match status" value="1"/>
</dbReference>
<evidence type="ECO:0000256" key="2">
    <source>
        <dbReference type="PROSITE-ProRule" id="PRU00850"/>
    </source>
</evidence>
<dbReference type="GO" id="GO:0000228">
    <property type="term" value="C:nuclear chromosome"/>
    <property type="evidence" value="ECO:0007669"/>
    <property type="project" value="TreeGrafter"/>
</dbReference>
<gene>
    <name evidence="4" type="ORF">BJ684DRAFT_12224</name>
</gene>
<name>A0A4P9XZR2_9FUNG</name>
<evidence type="ECO:0000259" key="3">
    <source>
        <dbReference type="PROSITE" id="PS51517"/>
    </source>
</evidence>
<dbReference type="Pfam" id="PF05224">
    <property type="entry name" value="NDT80_PhoG"/>
    <property type="match status" value="1"/>
</dbReference>
<dbReference type="EMBL" id="KZ988580">
    <property type="protein sequence ID" value="RKP11917.1"/>
    <property type="molecule type" value="Genomic_DNA"/>
</dbReference>
<dbReference type="InterPro" id="IPR037141">
    <property type="entry name" value="NDT80_DNA-bd_dom_sf"/>
</dbReference>
<dbReference type="GO" id="GO:0003700">
    <property type="term" value="F:DNA-binding transcription factor activity"/>
    <property type="evidence" value="ECO:0007669"/>
    <property type="project" value="UniProtKB-UniRule"/>
</dbReference>
<dbReference type="InterPro" id="IPR052605">
    <property type="entry name" value="Fungal_trans_regulator"/>
</dbReference>
<evidence type="ECO:0000256" key="1">
    <source>
        <dbReference type="ARBA" id="ARBA00023125"/>
    </source>
</evidence>
<dbReference type="PROSITE" id="PS51517">
    <property type="entry name" value="NDT80"/>
    <property type="match status" value="1"/>
</dbReference>
<protein>
    <recommendedName>
        <fullName evidence="3">NDT80 domain-containing protein</fullName>
    </recommendedName>
</protein>
<feature type="non-terminal residue" evidence="4">
    <location>
        <position position="258"/>
    </location>
</feature>
<dbReference type="InterPro" id="IPR024061">
    <property type="entry name" value="NDT80_DNA-bd_dom"/>
</dbReference>
<evidence type="ECO:0000313" key="4">
    <source>
        <dbReference type="EMBL" id="RKP11917.1"/>
    </source>
</evidence>
<dbReference type="Proteomes" id="UP000267251">
    <property type="component" value="Unassembled WGS sequence"/>
</dbReference>
<sequence>MSLDTNVLGRHQLGLLPSGTHGSLGVGGGGGAGSSNGFLRRRRSDSFGFGSNEMGPFFTATKQLHTITTADHSVNLALRVHVKVDRGFFIADGEWTCYRRNYFQLSAAFGMTPIHTLVPAPEPDASYLVDIDGVWLPVTQFTLGITARVSTGEKAVDLVQHTPKRDKGPQTIPMPKPIRPGGNVSLCTVGTNHSIVSFERVQFKVATANNGKRRAAQQYYILVVDVYAECQNGQAYQVATCHSAPLVVRGRSPGHYAD</sequence>
<feature type="DNA-binding region" description="NDT80" evidence="2">
    <location>
        <begin position="20"/>
        <end position="258"/>
    </location>
</feature>
<feature type="domain" description="NDT80" evidence="3">
    <location>
        <begin position="20"/>
        <end position="258"/>
    </location>
</feature>
<evidence type="ECO:0000313" key="5">
    <source>
        <dbReference type="Proteomes" id="UP000267251"/>
    </source>
</evidence>
<proteinExistence type="predicted"/>
<dbReference type="SUPFAM" id="SSF49417">
    <property type="entry name" value="p53-like transcription factors"/>
    <property type="match status" value="1"/>
</dbReference>
<organism evidence="4 5">
    <name type="scientific">Piptocephalis cylindrospora</name>
    <dbReference type="NCBI Taxonomy" id="1907219"/>
    <lineage>
        <taxon>Eukaryota</taxon>
        <taxon>Fungi</taxon>
        <taxon>Fungi incertae sedis</taxon>
        <taxon>Zoopagomycota</taxon>
        <taxon>Zoopagomycotina</taxon>
        <taxon>Zoopagomycetes</taxon>
        <taxon>Zoopagales</taxon>
        <taxon>Piptocephalidaceae</taxon>
        <taxon>Piptocephalis</taxon>
    </lineage>
</organism>
<keyword evidence="5" id="KW-1185">Reference proteome</keyword>
<dbReference type="GO" id="GO:0003677">
    <property type="term" value="F:DNA binding"/>
    <property type="evidence" value="ECO:0007669"/>
    <property type="project" value="UniProtKB-KW"/>
</dbReference>
<dbReference type="GO" id="GO:0051321">
    <property type="term" value="P:meiotic cell cycle"/>
    <property type="evidence" value="ECO:0007669"/>
    <property type="project" value="TreeGrafter"/>
</dbReference>
<dbReference type="PANTHER" id="PTHR35144">
    <property type="entry name" value="MEIOSIS-SPECIFIC TRANSCRIPTION FACTOR NDT80"/>
    <property type="match status" value="1"/>
</dbReference>
<accession>A0A4P9XZR2</accession>
<dbReference type="AlphaFoldDB" id="A0A4P9XZR2"/>